<reference evidence="3" key="1">
    <citation type="journal article" date="2016" name="Genome Biol. Evol.">
        <title>Comparative 'omics' of the Fusarium fujikuroi species complex highlights differences in genetic potential and metabolite synthesis.</title>
        <authorList>
            <person name="Niehaus E.-M."/>
            <person name="Muensterkoetter M."/>
            <person name="Proctor R.H."/>
            <person name="Brown D.W."/>
            <person name="Sharon A."/>
            <person name="Idan Y."/>
            <person name="Oren-Young L."/>
            <person name="Sieber C.M."/>
            <person name="Novak O."/>
            <person name="Pencik A."/>
            <person name="Tarkowska D."/>
            <person name="Hromadova K."/>
            <person name="Freeman S."/>
            <person name="Maymon M."/>
            <person name="Elazar M."/>
            <person name="Youssef S.A."/>
            <person name="El-Shabrawy E.S.M."/>
            <person name="Shalaby A.B.A."/>
            <person name="Houterman P."/>
            <person name="Brock N.L."/>
            <person name="Burkhardt I."/>
            <person name="Tsavkelova E.A."/>
            <person name="Dickschat J.S."/>
            <person name="Galuszka P."/>
            <person name="Gueldener U."/>
            <person name="Tudzynski B."/>
        </authorList>
    </citation>
    <scope>NUCLEOTIDE SEQUENCE [LARGE SCALE GENOMIC DNA]</scope>
    <source>
        <strain evidence="3">ET1</strain>
    </source>
</reference>
<dbReference type="AlphaFoldDB" id="A0A1L7WAT9"/>
<sequence length="240" mass="27340">MPSHELTPQSSAASSPCSSSTFFCNVDEELAEQSSNDMVTMPSCFEHFLRKASVLDMVQNVELLEAISICLQLLETAIHPLRELQRALGIKPVEIPEKYSTQIVSGTKEYIAHLEQEIVESFELDIDIICVLPKGFADRFGTQAPLIYHMIFDEDRLLVTMRKLRMHCQDSEHVQWLPVTLRYAAATIIVVLLPEYDLRTSPNRQVQINRNLRWPSVQQEAYNSARRPGRRSAEDTAEAH</sequence>
<accession>A0A1L7WAT9</accession>
<comment type="caution">
    <text evidence="2">The sequence shown here is derived from an EMBL/GenBank/DDBJ whole genome shotgun (WGS) entry which is preliminary data.</text>
</comment>
<name>A0A1L7WAT9_FUSPR</name>
<evidence type="ECO:0000313" key="3">
    <source>
        <dbReference type="Proteomes" id="UP000183971"/>
    </source>
</evidence>
<evidence type="ECO:0000313" key="2">
    <source>
        <dbReference type="EMBL" id="CZR49745.1"/>
    </source>
</evidence>
<dbReference type="VEuPathDB" id="FungiDB:FPRO_14778"/>
<feature type="region of interest" description="Disordered" evidence="1">
    <location>
        <begin position="219"/>
        <end position="240"/>
    </location>
</feature>
<dbReference type="GeneID" id="42059635"/>
<keyword evidence="3" id="KW-1185">Reference proteome</keyword>
<organism evidence="2 3">
    <name type="scientific">Fusarium proliferatum (strain ET1)</name>
    <name type="common">Orchid endophyte fungus</name>
    <dbReference type="NCBI Taxonomy" id="1227346"/>
    <lineage>
        <taxon>Eukaryota</taxon>
        <taxon>Fungi</taxon>
        <taxon>Dikarya</taxon>
        <taxon>Ascomycota</taxon>
        <taxon>Pezizomycotina</taxon>
        <taxon>Sordariomycetes</taxon>
        <taxon>Hypocreomycetidae</taxon>
        <taxon>Hypocreales</taxon>
        <taxon>Nectriaceae</taxon>
        <taxon>Fusarium</taxon>
        <taxon>Fusarium fujikuroi species complex</taxon>
    </lineage>
</organism>
<evidence type="ECO:0000256" key="1">
    <source>
        <dbReference type="SAM" id="MobiDB-lite"/>
    </source>
</evidence>
<proteinExistence type="predicted"/>
<dbReference type="RefSeq" id="XP_031090243.1">
    <property type="nucleotide sequence ID" value="XM_031225044.1"/>
</dbReference>
<dbReference type="EMBL" id="FJOF01000018">
    <property type="protein sequence ID" value="CZR49745.1"/>
    <property type="molecule type" value="Genomic_DNA"/>
</dbReference>
<protein>
    <submittedName>
        <fullName evidence="2">Uncharacterized protein</fullName>
    </submittedName>
</protein>
<gene>
    <name evidence="2" type="ORF">FPRO_14778</name>
</gene>
<dbReference type="Proteomes" id="UP000183971">
    <property type="component" value="Unassembled WGS sequence"/>
</dbReference>
<feature type="compositionally biased region" description="Basic and acidic residues" evidence="1">
    <location>
        <begin position="231"/>
        <end position="240"/>
    </location>
</feature>